<dbReference type="PATRIC" id="fig|59561.3.peg.1564"/>
<dbReference type="STRING" id="59561.AQZ59_01570"/>
<dbReference type="Proteomes" id="UP000054404">
    <property type="component" value="Unassembled WGS sequence"/>
</dbReference>
<dbReference type="EMBL" id="LNIZ01000008">
    <property type="protein sequence ID" value="KTF03611.1"/>
    <property type="molecule type" value="Genomic_DNA"/>
</dbReference>
<dbReference type="EC" id="2.7.7.77" evidence="1"/>
<sequence>MELAAVIVQAGGTGARLGGASKPDYVVGGRRLLDIFFDELAGIGFSGKAVVIAPDGVKVPEGVVRTLEDPPGGGPLPGVAAGLAELDLGDDAVVGLATCDAPLAPRLYPWLLERVECDGVVPANCEGWPQYLHGVYRLSALRALTFERHGSIRGAFGGLDVARVEDREGWCIDVDTPEDAEALAATLARL</sequence>
<protein>
    <submittedName>
        <fullName evidence="1">Molybdenum cofactor guanylyltransferase</fullName>
        <ecNumber evidence="1">2.7.7.77</ecNumber>
    </submittedName>
</protein>
<dbReference type="Gene3D" id="3.90.550.10">
    <property type="entry name" value="Spore Coat Polysaccharide Biosynthesis Protein SpsA, Chain A"/>
    <property type="match status" value="1"/>
</dbReference>
<dbReference type="GO" id="GO:0061603">
    <property type="term" value="F:molybdenum cofactor guanylyltransferase activity"/>
    <property type="evidence" value="ECO:0007669"/>
    <property type="project" value="UniProtKB-EC"/>
</dbReference>
<dbReference type="InterPro" id="IPR029044">
    <property type="entry name" value="Nucleotide-diphossugar_trans"/>
</dbReference>
<gene>
    <name evidence="1" type="primary">mobA</name>
    <name evidence="1" type="ORF">AQZ59_01570</name>
</gene>
<keyword evidence="1" id="KW-0808">Transferase</keyword>
<dbReference type="SUPFAM" id="SSF53448">
    <property type="entry name" value="Nucleotide-diphospho-sugar transferases"/>
    <property type="match status" value="1"/>
</dbReference>
<dbReference type="Pfam" id="PF12804">
    <property type="entry name" value="NTP_transf_3"/>
    <property type="match status" value="1"/>
</dbReference>
<keyword evidence="2" id="KW-1185">Reference proteome</keyword>
<organism evidence="1 2">
    <name type="scientific">Trueperella bernardiae</name>
    <dbReference type="NCBI Taxonomy" id="59561"/>
    <lineage>
        <taxon>Bacteria</taxon>
        <taxon>Bacillati</taxon>
        <taxon>Actinomycetota</taxon>
        <taxon>Actinomycetes</taxon>
        <taxon>Actinomycetales</taxon>
        <taxon>Actinomycetaceae</taxon>
        <taxon>Trueperella</taxon>
    </lineage>
</organism>
<proteinExistence type="predicted"/>
<evidence type="ECO:0000313" key="2">
    <source>
        <dbReference type="Proteomes" id="UP000054404"/>
    </source>
</evidence>
<keyword evidence="1" id="KW-0548">Nucleotidyltransferase</keyword>
<comment type="caution">
    <text evidence="1">The sequence shown here is derived from an EMBL/GenBank/DDBJ whole genome shotgun (WGS) entry which is preliminary data.</text>
</comment>
<dbReference type="OrthoDB" id="4408226at2"/>
<accession>A0A0W1KHZ7</accession>
<dbReference type="AlphaFoldDB" id="A0A0W1KHZ7"/>
<dbReference type="InterPro" id="IPR025877">
    <property type="entry name" value="MobA-like_NTP_Trfase"/>
</dbReference>
<reference evidence="1 2" key="1">
    <citation type="submission" date="2015-11" db="EMBL/GenBank/DDBJ databases">
        <title>Draft Genome Sequence of the Type Strain Trueperella bernardiae LCDC 89-0504T, Isolated from Blood Culture.</title>
        <authorList>
            <person name="Bernier A.-M."/>
            <person name="Bernard K."/>
        </authorList>
    </citation>
    <scope>NUCLEOTIDE SEQUENCE [LARGE SCALE GENOMIC DNA]</scope>
    <source>
        <strain evidence="1 2">LCDC 89-0504</strain>
    </source>
</reference>
<name>A0A0W1KHZ7_9ACTO</name>
<evidence type="ECO:0000313" key="1">
    <source>
        <dbReference type="EMBL" id="KTF03611.1"/>
    </source>
</evidence>
<dbReference type="RefSeq" id="WP_062614086.1">
    <property type="nucleotide sequence ID" value="NZ_CALTZF010000014.1"/>
</dbReference>